<evidence type="ECO:0000313" key="3">
    <source>
        <dbReference type="Proteomes" id="UP001497444"/>
    </source>
</evidence>
<feature type="compositionally biased region" description="Acidic residues" evidence="1">
    <location>
        <begin position="80"/>
        <end position="91"/>
    </location>
</feature>
<feature type="region of interest" description="Disordered" evidence="1">
    <location>
        <begin position="53"/>
        <end position="105"/>
    </location>
</feature>
<accession>A0ABP0X971</accession>
<keyword evidence="3" id="KW-1185">Reference proteome</keyword>
<proteinExistence type="predicted"/>
<organism evidence="2 3">
    <name type="scientific">Sphagnum jensenii</name>
    <dbReference type="NCBI Taxonomy" id="128206"/>
    <lineage>
        <taxon>Eukaryota</taxon>
        <taxon>Viridiplantae</taxon>
        <taxon>Streptophyta</taxon>
        <taxon>Embryophyta</taxon>
        <taxon>Bryophyta</taxon>
        <taxon>Sphagnophytina</taxon>
        <taxon>Sphagnopsida</taxon>
        <taxon>Sphagnales</taxon>
        <taxon>Sphagnaceae</taxon>
        <taxon>Sphagnum</taxon>
    </lineage>
</organism>
<evidence type="ECO:0008006" key="4">
    <source>
        <dbReference type="Google" id="ProtNLM"/>
    </source>
</evidence>
<evidence type="ECO:0000256" key="1">
    <source>
        <dbReference type="SAM" id="MobiDB-lite"/>
    </source>
</evidence>
<dbReference type="Proteomes" id="UP001497444">
    <property type="component" value="Chromosome 6"/>
</dbReference>
<reference evidence="2" key="1">
    <citation type="submission" date="2024-02" db="EMBL/GenBank/DDBJ databases">
        <authorList>
            <consortium name="ELIXIR-Norway"/>
            <consortium name="Elixir Norway"/>
        </authorList>
    </citation>
    <scope>NUCLEOTIDE SEQUENCE</scope>
</reference>
<protein>
    <recommendedName>
        <fullName evidence="4">Protein XRI1</fullName>
    </recommendedName>
</protein>
<dbReference type="EMBL" id="OZ020101">
    <property type="protein sequence ID" value="CAK9274496.1"/>
    <property type="molecule type" value="Genomic_DNA"/>
</dbReference>
<sequence length="356" mass="39081">MTEKSSIETDAWEGRYWRDPFEPGLVDADVSLDFSQSLWDELTRNDLEATSAALSTPITDDALLTDSPTFPRNRSRESSEGEEEGEGEEEKDGNTTVDGSVERRPPARLKRRRLFNAIPHSTFSRNMSCVDAAAVALVEPMMLELPLKISCFEDPPLKHDGELSCMAAIWYAASNDHNQRSLQESTLELLPMSENWMSTCVEDNQRRNGFQGCKKETAGGLVKQTTGGLAPLKPFSKEIVLQGPLTPFSSQPSTPVNTIAVKKFNLSTPVAYPFTLVKPMGVLEGDMTLMDINQLISSITPPRRTPLLGGGSVSINDLRPNMKVDYGVGLSGKLVVTRTRICTKGNGTITILRTKG</sequence>
<dbReference type="PANTHER" id="PTHR33385">
    <property type="entry name" value="PROTEIN XRI1"/>
    <property type="match status" value="1"/>
</dbReference>
<dbReference type="InterPro" id="IPR039933">
    <property type="entry name" value="XRI1"/>
</dbReference>
<name>A0ABP0X971_9BRYO</name>
<gene>
    <name evidence="2" type="ORF">CSSPJE1EN1_LOCUS19974</name>
</gene>
<dbReference type="PANTHER" id="PTHR33385:SF4">
    <property type="entry name" value="PROTEIN XRI1"/>
    <property type="match status" value="1"/>
</dbReference>
<evidence type="ECO:0000313" key="2">
    <source>
        <dbReference type="EMBL" id="CAK9274496.1"/>
    </source>
</evidence>